<evidence type="ECO:0000313" key="3">
    <source>
        <dbReference type="EMBL" id="SDO60830.1"/>
    </source>
</evidence>
<organism evidence="3 4">
    <name type="scientific">Klenkia soli</name>
    <dbReference type="NCBI Taxonomy" id="1052260"/>
    <lineage>
        <taxon>Bacteria</taxon>
        <taxon>Bacillati</taxon>
        <taxon>Actinomycetota</taxon>
        <taxon>Actinomycetes</taxon>
        <taxon>Geodermatophilales</taxon>
        <taxon>Geodermatophilaceae</taxon>
        <taxon>Klenkia</taxon>
    </lineage>
</organism>
<gene>
    <name evidence="3" type="ORF">SAMN05660199_02275</name>
</gene>
<keyword evidence="2" id="KW-0812">Transmembrane</keyword>
<dbReference type="AlphaFoldDB" id="A0A1H0KYN1"/>
<evidence type="ECO:0000256" key="2">
    <source>
        <dbReference type="SAM" id="Phobius"/>
    </source>
</evidence>
<dbReference type="OrthoDB" id="5196781at2"/>
<proteinExistence type="predicted"/>
<reference evidence="4" key="1">
    <citation type="submission" date="2016-10" db="EMBL/GenBank/DDBJ databases">
        <authorList>
            <person name="Varghese N."/>
            <person name="Submissions S."/>
        </authorList>
    </citation>
    <scope>NUCLEOTIDE SEQUENCE [LARGE SCALE GENOMIC DNA]</scope>
    <source>
        <strain evidence="4">DSM 45843</strain>
    </source>
</reference>
<sequence>MVQPPPSGPGQPGPQPQAAPTQLVFPGQIGAPQQQYAPTPAQAASQGGAARAVGFPGYRSPAPSPKNQTSLVVGLVVVAATVLFAVVGFVLVSGRAPSTPSAAALAYVQAAVDGDSGKVHDLLCERVRAVVPESAVESNVMGGNRVPDAVQAEVVSETDTVAADGRPAVDVVLALTVFGQTAQQDVVLVEEEGYRVCGGTLGFG</sequence>
<keyword evidence="4" id="KW-1185">Reference proteome</keyword>
<protein>
    <recommendedName>
        <fullName evidence="5">DUF4878 domain-containing protein</fullName>
    </recommendedName>
</protein>
<dbReference type="RefSeq" id="WP_091244797.1">
    <property type="nucleotide sequence ID" value="NZ_FNIR01000006.1"/>
</dbReference>
<evidence type="ECO:0000313" key="4">
    <source>
        <dbReference type="Proteomes" id="UP000199088"/>
    </source>
</evidence>
<name>A0A1H0KYN1_9ACTN</name>
<dbReference type="EMBL" id="FNIR01000006">
    <property type="protein sequence ID" value="SDO60830.1"/>
    <property type="molecule type" value="Genomic_DNA"/>
</dbReference>
<feature type="compositionally biased region" description="Pro residues" evidence="1">
    <location>
        <begin position="1"/>
        <end position="17"/>
    </location>
</feature>
<keyword evidence="2" id="KW-0472">Membrane</keyword>
<feature type="compositionally biased region" description="Low complexity" evidence="1">
    <location>
        <begin position="31"/>
        <end position="48"/>
    </location>
</feature>
<feature type="region of interest" description="Disordered" evidence="1">
    <location>
        <begin position="1"/>
        <end position="48"/>
    </location>
</feature>
<feature type="transmembrane region" description="Helical" evidence="2">
    <location>
        <begin position="71"/>
        <end position="92"/>
    </location>
</feature>
<evidence type="ECO:0008006" key="5">
    <source>
        <dbReference type="Google" id="ProtNLM"/>
    </source>
</evidence>
<evidence type="ECO:0000256" key="1">
    <source>
        <dbReference type="SAM" id="MobiDB-lite"/>
    </source>
</evidence>
<dbReference type="Proteomes" id="UP000199088">
    <property type="component" value="Unassembled WGS sequence"/>
</dbReference>
<keyword evidence="2" id="KW-1133">Transmembrane helix</keyword>
<accession>A0A1H0KYN1</accession>
<dbReference type="STRING" id="1052260.SAMN05660199_02275"/>